<name>A0AAW7ZBM6_9FIRM</name>
<dbReference type="RefSeq" id="WP_304541839.1">
    <property type="nucleotide sequence ID" value="NZ_JARPTC010000007.1"/>
</dbReference>
<keyword evidence="2" id="KW-1185">Reference proteome</keyword>
<reference evidence="1" key="1">
    <citation type="journal article" date="2023" name="J. Hazard. Mater.">
        <title>Anaerobic biodegradation of pyrene and benzo[a]pyrene by a new sulfate-reducing Desulforamulus aquiferis strain DSA.</title>
        <authorList>
            <person name="Zhang Z."/>
            <person name="Sun J."/>
            <person name="Gong X."/>
            <person name="Wang C."/>
            <person name="Wang H."/>
        </authorList>
    </citation>
    <scope>NUCLEOTIDE SEQUENCE</scope>
    <source>
        <strain evidence="1">DSA</strain>
    </source>
</reference>
<organism evidence="1 2">
    <name type="scientific">Desulforamulus aquiferis</name>
    <dbReference type="NCBI Taxonomy" id="1397668"/>
    <lineage>
        <taxon>Bacteria</taxon>
        <taxon>Bacillati</taxon>
        <taxon>Bacillota</taxon>
        <taxon>Clostridia</taxon>
        <taxon>Eubacteriales</taxon>
        <taxon>Peptococcaceae</taxon>
        <taxon>Desulforamulus</taxon>
    </lineage>
</organism>
<dbReference type="Gene3D" id="2.40.70.10">
    <property type="entry name" value="Acid Proteases"/>
    <property type="match status" value="1"/>
</dbReference>
<dbReference type="SUPFAM" id="SSF50630">
    <property type="entry name" value="Acid proteases"/>
    <property type="match status" value="1"/>
</dbReference>
<dbReference type="Pfam" id="PF13650">
    <property type="entry name" value="Asp_protease_2"/>
    <property type="match status" value="1"/>
</dbReference>
<keyword evidence="1" id="KW-0645">Protease</keyword>
<accession>A0AAW7ZBM6</accession>
<evidence type="ECO:0000313" key="2">
    <source>
        <dbReference type="Proteomes" id="UP001172911"/>
    </source>
</evidence>
<dbReference type="GO" id="GO:0006508">
    <property type="term" value="P:proteolysis"/>
    <property type="evidence" value="ECO:0007669"/>
    <property type="project" value="UniProtKB-KW"/>
</dbReference>
<reference evidence="1" key="2">
    <citation type="submission" date="2023-03" db="EMBL/GenBank/DDBJ databases">
        <authorList>
            <person name="Zhang Z."/>
        </authorList>
    </citation>
    <scope>NUCLEOTIDE SEQUENCE</scope>
    <source>
        <strain evidence="1">DSA</strain>
    </source>
</reference>
<dbReference type="EMBL" id="JARPTC010000007">
    <property type="protein sequence ID" value="MDO7786746.1"/>
    <property type="molecule type" value="Genomic_DNA"/>
</dbReference>
<dbReference type="GO" id="GO:0008233">
    <property type="term" value="F:peptidase activity"/>
    <property type="evidence" value="ECO:0007669"/>
    <property type="project" value="UniProtKB-KW"/>
</dbReference>
<protein>
    <submittedName>
        <fullName evidence="1">Aspartyl protease family protein</fullName>
    </submittedName>
</protein>
<dbReference type="AlphaFoldDB" id="A0AAW7ZBM6"/>
<dbReference type="InterPro" id="IPR021109">
    <property type="entry name" value="Peptidase_aspartic_dom_sf"/>
</dbReference>
<dbReference type="Proteomes" id="UP001172911">
    <property type="component" value="Unassembled WGS sequence"/>
</dbReference>
<evidence type="ECO:0000313" key="1">
    <source>
        <dbReference type="EMBL" id="MDO7786746.1"/>
    </source>
</evidence>
<gene>
    <name evidence="1" type="ORF">P6N53_05860</name>
</gene>
<comment type="caution">
    <text evidence="1">The sequence shown here is derived from an EMBL/GenBank/DDBJ whole genome shotgun (WGS) entry which is preliminary data.</text>
</comment>
<proteinExistence type="predicted"/>
<keyword evidence="1" id="KW-0378">Hydrolase</keyword>
<sequence>MTKMIFENVLLYTTAKVYYKGRAKTIDKMVIDTGASHSIISTDVVEEIGINIEERDEIIVSVGIGGKQFSVTG</sequence>